<evidence type="ECO:0000313" key="3">
    <source>
        <dbReference type="Proteomes" id="UP000027822"/>
    </source>
</evidence>
<organism evidence="2 3">
    <name type="scientific">Bacillus manliponensis</name>
    <dbReference type="NCBI Taxonomy" id="574376"/>
    <lineage>
        <taxon>Bacteria</taxon>
        <taxon>Bacillati</taxon>
        <taxon>Bacillota</taxon>
        <taxon>Bacilli</taxon>
        <taxon>Bacillales</taxon>
        <taxon>Bacillaceae</taxon>
        <taxon>Bacillus</taxon>
        <taxon>Bacillus cereus group</taxon>
    </lineage>
</organism>
<keyword evidence="2" id="KW-0808">Transferase</keyword>
<gene>
    <name evidence="2" type="ORF">BAMA_19990</name>
</gene>
<dbReference type="EMBL" id="JOTN01000005">
    <property type="protein sequence ID" value="KEK20038.1"/>
    <property type="molecule type" value="Genomic_DNA"/>
</dbReference>
<evidence type="ECO:0000313" key="2">
    <source>
        <dbReference type="EMBL" id="KEK20038.1"/>
    </source>
</evidence>
<dbReference type="OrthoDB" id="248489at2"/>
<dbReference type="Pfam" id="PF00583">
    <property type="entry name" value="Acetyltransf_1"/>
    <property type="match status" value="1"/>
</dbReference>
<keyword evidence="3" id="KW-1185">Reference proteome</keyword>
<dbReference type="eggNOG" id="COG3393">
    <property type="taxonomic scope" value="Bacteria"/>
</dbReference>
<dbReference type="PANTHER" id="PTHR43072:SF55">
    <property type="entry name" value="ACETYLTRANSFERASE"/>
    <property type="match status" value="1"/>
</dbReference>
<evidence type="ECO:0000259" key="1">
    <source>
        <dbReference type="PROSITE" id="PS51186"/>
    </source>
</evidence>
<sequence>MIRKLTNQDNQQVLSYLKRETAMNLFLIGDIEAFGYDTDFQELWGQFTEDNELRGVLLRFHDSFIPYAAESFSLEEFASKIDSNSPIKISGKSEVVEQFEAIPTLTLGEKRRLHFAECTNDNELDFRKNEENIKIATIDDVPNIMKLRKQIVEFTLGDESEKLLRQAIETNTGRTYYIEKDGEMVACASTSAENSLSAMVVGVCTHDNYRGKGYASQLLSKMIEDFTAEGRSLCLFYDNPAAGRIYKRLGFKDIGTWTMYR</sequence>
<proteinExistence type="predicted"/>
<dbReference type="CDD" id="cd04301">
    <property type="entry name" value="NAT_SF"/>
    <property type="match status" value="1"/>
</dbReference>
<dbReference type="AlphaFoldDB" id="A0A073KCM4"/>
<protein>
    <submittedName>
        <fullName evidence="2">Acetyltransferase</fullName>
    </submittedName>
</protein>
<dbReference type="Proteomes" id="UP000027822">
    <property type="component" value="Unassembled WGS sequence"/>
</dbReference>
<dbReference type="RefSeq" id="WP_034638346.1">
    <property type="nucleotide sequence ID" value="NZ_CBCSJC010000007.1"/>
</dbReference>
<dbReference type="GO" id="GO:0016747">
    <property type="term" value="F:acyltransferase activity, transferring groups other than amino-acyl groups"/>
    <property type="evidence" value="ECO:0007669"/>
    <property type="project" value="InterPro"/>
</dbReference>
<comment type="caution">
    <text evidence="2">The sequence shown here is derived from an EMBL/GenBank/DDBJ whole genome shotgun (WGS) entry which is preliminary data.</text>
</comment>
<dbReference type="PROSITE" id="PS51186">
    <property type="entry name" value="GNAT"/>
    <property type="match status" value="1"/>
</dbReference>
<dbReference type="PANTHER" id="PTHR43072">
    <property type="entry name" value="N-ACETYLTRANSFERASE"/>
    <property type="match status" value="1"/>
</dbReference>
<name>A0A073KCM4_9BACI</name>
<dbReference type="InterPro" id="IPR016181">
    <property type="entry name" value="Acyl_CoA_acyltransferase"/>
</dbReference>
<dbReference type="Gene3D" id="3.40.630.30">
    <property type="match status" value="1"/>
</dbReference>
<feature type="domain" description="N-acetyltransferase" evidence="1">
    <location>
        <begin position="131"/>
        <end position="261"/>
    </location>
</feature>
<dbReference type="InterPro" id="IPR000182">
    <property type="entry name" value="GNAT_dom"/>
</dbReference>
<reference evidence="2 3" key="1">
    <citation type="submission" date="2014-06" db="EMBL/GenBank/DDBJ databases">
        <title>Draft genome sequence of Bacillus manliponensis JCM 15802 (MCCC 1A00708).</title>
        <authorList>
            <person name="Lai Q."/>
            <person name="Liu Y."/>
            <person name="Shao Z."/>
        </authorList>
    </citation>
    <scope>NUCLEOTIDE SEQUENCE [LARGE SCALE GENOMIC DNA]</scope>
    <source>
        <strain evidence="2 3">JCM 15802</strain>
    </source>
</reference>
<dbReference type="SUPFAM" id="SSF55729">
    <property type="entry name" value="Acyl-CoA N-acyltransferases (Nat)"/>
    <property type="match status" value="1"/>
</dbReference>
<accession>A0A073KCM4</accession>